<dbReference type="InterPro" id="IPR040911">
    <property type="entry name" value="Exostosin_GT47"/>
</dbReference>
<keyword evidence="5" id="KW-0256">Endoplasmic reticulum</keyword>
<dbReference type="GO" id="GO:0005789">
    <property type="term" value="C:endoplasmic reticulum membrane"/>
    <property type="evidence" value="ECO:0007669"/>
    <property type="project" value="UniProtKB-SubCell"/>
</dbReference>
<dbReference type="OrthoDB" id="5954868at2759"/>
<dbReference type="PANTHER" id="PTHR48261">
    <property type="entry name" value="ACETYLGLUCOSAMINYLTRANSFERASE"/>
    <property type="match status" value="1"/>
</dbReference>
<comment type="subcellular location">
    <subcellularLocation>
        <location evidence="1">Endoplasmic reticulum membrane</location>
        <topology evidence="1">Single-pass type II membrane protein</topology>
    </subcellularLocation>
</comment>
<keyword evidence="6" id="KW-1133">Transmembrane helix</keyword>
<dbReference type="SUPFAM" id="SSF53448">
    <property type="entry name" value="Nucleotide-diphospho-sugar transferases"/>
    <property type="match status" value="1"/>
</dbReference>
<dbReference type="AlphaFoldDB" id="A0A2A6BAE8"/>
<evidence type="ECO:0000256" key="3">
    <source>
        <dbReference type="ARBA" id="ARBA00022679"/>
    </source>
</evidence>
<evidence type="ECO:0000256" key="5">
    <source>
        <dbReference type="ARBA" id="ARBA00022824"/>
    </source>
</evidence>
<dbReference type="InterPro" id="IPR015338">
    <property type="entry name" value="GT64_dom"/>
</dbReference>
<evidence type="ECO:0000259" key="9">
    <source>
        <dbReference type="Pfam" id="PF03016"/>
    </source>
</evidence>
<comment type="similarity">
    <text evidence="2">Belongs to the glycosyltransferase 47 family.</text>
</comment>
<dbReference type="EnsemblMetazoa" id="PPA15045.1">
    <property type="protein sequence ID" value="PPA15045.1"/>
    <property type="gene ID" value="WBGene00104599"/>
</dbReference>
<dbReference type="GO" id="GO:0005794">
    <property type="term" value="C:Golgi apparatus"/>
    <property type="evidence" value="ECO:0000318"/>
    <property type="project" value="GO_Central"/>
</dbReference>
<evidence type="ECO:0000256" key="4">
    <source>
        <dbReference type="ARBA" id="ARBA00022692"/>
    </source>
</evidence>
<proteinExistence type="inferred from homology"/>
<dbReference type="GO" id="GO:0016757">
    <property type="term" value="F:glycosyltransferase activity"/>
    <property type="evidence" value="ECO:0000318"/>
    <property type="project" value="GO_Central"/>
</dbReference>
<evidence type="ECO:0000256" key="6">
    <source>
        <dbReference type="ARBA" id="ARBA00022989"/>
    </source>
</evidence>
<dbReference type="Proteomes" id="UP000005239">
    <property type="component" value="Unassembled WGS sequence"/>
</dbReference>
<feature type="domain" description="Glycosyl transferase 64" evidence="10">
    <location>
        <begin position="436"/>
        <end position="528"/>
    </location>
</feature>
<keyword evidence="8" id="KW-1015">Disulfide bond</keyword>
<accession>A0A8R1UBW8</accession>
<gene>
    <name evidence="11" type="primary">WBGene00104599</name>
</gene>
<keyword evidence="12" id="KW-1185">Reference proteome</keyword>
<sequence>MRSLLSSRSVQVIFFIFGVATLFLLLTPSRPNNGIRMRRLYHYKHESAAPSPITEQKQSSMSSSSSSGEIIDYSRCLPQRPLRIFVYFFDHPLARALAAHPTATKNQQKACLFFVFTDGVSSPLPSSWKSHNEHGLNHVLINLNGNVSIRPEGREMIVQSRWVEGAFRPLLDFSLSPDVTAFDNFTWQIRPGIMPLKRKMDCILVVDDEMRQTSRIPQITCVTDCYHSLISSSFCLLPPSHSFHTRLLSSLRAGCIPIILSTSQPLPFQDNVDWRLASLRFPLALIDFVPEIIEELSKEEVIEMRRRGRVFLSRIDDAEALTQSLMAALAERVHINLPLHPETASHLIAPKGKFNNKTSKSQRISSKFGSQKVAASRMYSSARWNSGRDLTYTPRSLYDTPMMPGDAAFHEGTQENLGRFLYGGRQLGLTRDEEQFTAIILTHDRDEGVKNIIEKLRDCPFLNKVIIVWNNRQRRPSGNWPEIHVPVEFILAEKNSLNSRFLPYDRIETEAVVSIDDDMDVGQPELTFHRFKDGQPMYGLSLSCEHSMILTSFAFVHKEFLFEYSHNQHPSILAYVDKHRNCEDIAMNFLVSHLMRRPPLKVTKKTHWSTGTPSGLSSRGSHYRERDECIRMFSQIYGYNPLLFSQEVARPTWNCVKGL</sequence>
<keyword evidence="3" id="KW-0808">Transferase</keyword>
<dbReference type="PANTHER" id="PTHR48261:SF2">
    <property type="entry name" value="ACETYLGLUCOSAMINYLTRANSFERASE"/>
    <property type="match status" value="1"/>
</dbReference>
<dbReference type="InterPro" id="IPR004263">
    <property type="entry name" value="Exostosin"/>
</dbReference>
<keyword evidence="7" id="KW-0472">Membrane</keyword>
<feature type="domain" description="Glycosyl transferase 64" evidence="10">
    <location>
        <begin position="533"/>
        <end position="646"/>
    </location>
</feature>
<reference evidence="12" key="1">
    <citation type="journal article" date="2008" name="Nat. Genet.">
        <title>The Pristionchus pacificus genome provides a unique perspective on nematode lifestyle and parasitism.</title>
        <authorList>
            <person name="Dieterich C."/>
            <person name="Clifton S.W."/>
            <person name="Schuster L.N."/>
            <person name="Chinwalla A."/>
            <person name="Delehaunty K."/>
            <person name="Dinkelacker I."/>
            <person name="Fulton L."/>
            <person name="Fulton R."/>
            <person name="Godfrey J."/>
            <person name="Minx P."/>
            <person name="Mitreva M."/>
            <person name="Roeseler W."/>
            <person name="Tian H."/>
            <person name="Witte H."/>
            <person name="Yang S.P."/>
            <person name="Wilson R.K."/>
            <person name="Sommer R.J."/>
        </authorList>
    </citation>
    <scope>NUCLEOTIDE SEQUENCE [LARGE SCALE GENOMIC DNA]</scope>
    <source>
        <strain evidence="12">PS312</strain>
    </source>
</reference>
<evidence type="ECO:0000313" key="12">
    <source>
        <dbReference type="Proteomes" id="UP000005239"/>
    </source>
</evidence>
<evidence type="ECO:0000256" key="8">
    <source>
        <dbReference type="ARBA" id="ARBA00023157"/>
    </source>
</evidence>
<dbReference type="Pfam" id="PF03016">
    <property type="entry name" value="Exostosin_GT47"/>
    <property type="match status" value="1"/>
</dbReference>
<feature type="domain" description="Exostosin GT47" evidence="9">
    <location>
        <begin position="221"/>
        <end position="295"/>
    </location>
</feature>
<evidence type="ECO:0000256" key="2">
    <source>
        <dbReference type="ARBA" id="ARBA00010271"/>
    </source>
</evidence>
<evidence type="ECO:0000256" key="7">
    <source>
        <dbReference type="ARBA" id="ARBA00023136"/>
    </source>
</evidence>
<dbReference type="Gene3D" id="3.90.550.10">
    <property type="entry name" value="Spore Coat Polysaccharide Biosynthesis Protein SpsA, Chain A"/>
    <property type="match status" value="2"/>
</dbReference>
<accession>A0A2A6BAE8</accession>
<organism evidence="11 12">
    <name type="scientific">Pristionchus pacificus</name>
    <name type="common">Parasitic nematode worm</name>
    <dbReference type="NCBI Taxonomy" id="54126"/>
    <lineage>
        <taxon>Eukaryota</taxon>
        <taxon>Metazoa</taxon>
        <taxon>Ecdysozoa</taxon>
        <taxon>Nematoda</taxon>
        <taxon>Chromadorea</taxon>
        <taxon>Rhabditida</taxon>
        <taxon>Rhabditina</taxon>
        <taxon>Diplogasteromorpha</taxon>
        <taxon>Diplogasteroidea</taxon>
        <taxon>Neodiplogasteridae</taxon>
        <taxon>Pristionchus</taxon>
    </lineage>
</organism>
<evidence type="ECO:0000259" key="10">
    <source>
        <dbReference type="Pfam" id="PF09258"/>
    </source>
</evidence>
<dbReference type="GO" id="GO:0015012">
    <property type="term" value="P:heparan sulfate proteoglycan biosynthetic process"/>
    <property type="evidence" value="ECO:0007669"/>
    <property type="project" value="UniProtKB-ARBA"/>
</dbReference>
<evidence type="ECO:0000313" key="11">
    <source>
        <dbReference type="EnsemblMetazoa" id="PPA15045.1"/>
    </source>
</evidence>
<reference evidence="11" key="2">
    <citation type="submission" date="2022-06" db="UniProtKB">
        <authorList>
            <consortium name="EnsemblMetazoa"/>
        </authorList>
    </citation>
    <scope>IDENTIFICATION</scope>
    <source>
        <strain evidence="11">PS312</strain>
    </source>
</reference>
<protein>
    <submittedName>
        <fullName evidence="11">Uncharacterized protein</fullName>
    </submittedName>
</protein>
<dbReference type="InterPro" id="IPR029044">
    <property type="entry name" value="Nucleotide-diphossugar_trans"/>
</dbReference>
<keyword evidence="4" id="KW-0812">Transmembrane</keyword>
<evidence type="ECO:0000256" key="1">
    <source>
        <dbReference type="ARBA" id="ARBA00004648"/>
    </source>
</evidence>
<dbReference type="Pfam" id="PF09258">
    <property type="entry name" value="Glyco_transf_64"/>
    <property type="match status" value="2"/>
</dbReference>
<name>A0A2A6BAE8_PRIPA</name>